<evidence type="ECO:0000256" key="3">
    <source>
        <dbReference type="ARBA" id="ARBA00022491"/>
    </source>
</evidence>
<keyword evidence="3 8" id="KW-0678">Repressor</keyword>
<dbReference type="Pfam" id="PF02309">
    <property type="entry name" value="AUX_IAA"/>
    <property type="match status" value="1"/>
</dbReference>
<dbReference type="Gene3D" id="3.10.20.90">
    <property type="entry name" value="Phosphatidylinositol 3-kinase Catalytic Subunit, Chain A, domain 1"/>
    <property type="match status" value="1"/>
</dbReference>
<dbReference type="PANTHER" id="PTHR31734:SF255">
    <property type="entry name" value="AUXIN-RESPONSIVE PROTEIN IAA34"/>
    <property type="match status" value="1"/>
</dbReference>
<dbReference type="InterPro" id="IPR003311">
    <property type="entry name" value="AUX_IAA"/>
</dbReference>
<dbReference type="GO" id="GO:0005634">
    <property type="term" value="C:nucleus"/>
    <property type="evidence" value="ECO:0007669"/>
    <property type="project" value="UniProtKB-SubCell"/>
</dbReference>
<gene>
    <name evidence="10" type="ordered locus">AXX17_At1g15750</name>
</gene>
<evidence type="ECO:0000256" key="7">
    <source>
        <dbReference type="ARBA" id="ARBA00023294"/>
    </source>
</evidence>
<dbReference type="Proteomes" id="UP000078284">
    <property type="component" value="Chromosome 1"/>
</dbReference>
<keyword evidence="4 8" id="KW-0805">Transcription regulation</keyword>
<dbReference type="InterPro" id="IPR053793">
    <property type="entry name" value="PB1-like"/>
</dbReference>
<sequence length="193" mass="22332">MVFVLANQMYCSDPPHPLHLVASDKQQKDHKLILSWKKPTMDSDPHGVFPNSPKYHPYYSQTTEFGGVIDLGLSLRTIQHEIYHSSGQRYCSNEGYRRKWGYVKVTMDGLVVGRKVCVLDHGSYSTLAHQLEDMFGMQSVSGLRLFQMESEFCLVYRDEEGLWRNAGDVPWNEFIESVERLRITRRNDAVLPF</sequence>
<keyword evidence="5 8" id="KW-0804">Transcription</keyword>
<comment type="function">
    <text evidence="8">Aux/IAA proteins are short-lived transcriptional factors that function as repressors of early auxin response genes at low auxin concentrations.</text>
</comment>
<reference evidence="11" key="1">
    <citation type="journal article" date="2016" name="Proc. Natl. Acad. Sci. U.S.A.">
        <title>Chromosome-level assembly of Arabidopsis thaliana Ler reveals the extent of translocation and inversion polymorphisms.</title>
        <authorList>
            <person name="Zapata L."/>
            <person name="Ding J."/>
            <person name="Willing E.M."/>
            <person name="Hartwig B."/>
            <person name="Bezdan D."/>
            <person name="Jiao W.B."/>
            <person name="Patel V."/>
            <person name="Velikkakam James G."/>
            <person name="Koornneef M."/>
            <person name="Ossowski S."/>
            <person name="Schneeberger K."/>
        </authorList>
    </citation>
    <scope>NUCLEOTIDE SEQUENCE [LARGE SCALE GENOMIC DNA]</scope>
    <source>
        <strain evidence="11">cv. Landsberg erecta</strain>
    </source>
</reference>
<comment type="subcellular location">
    <subcellularLocation>
        <location evidence="1 8">Nucleus</location>
    </subcellularLocation>
</comment>
<evidence type="ECO:0000256" key="4">
    <source>
        <dbReference type="ARBA" id="ARBA00023015"/>
    </source>
</evidence>
<evidence type="ECO:0000313" key="10">
    <source>
        <dbReference type="EMBL" id="OAP12479.1"/>
    </source>
</evidence>
<dbReference type="GO" id="GO:0009734">
    <property type="term" value="P:auxin-activated signaling pathway"/>
    <property type="evidence" value="ECO:0007669"/>
    <property type="project" value="UniProtKB-UniRule"/>
</dbReference>
<evidence type="ECO:0000256" key="6">
    <source>
        <dbReference type="ARBA" id="ARBA00023242"/>
    </source>
</evidence>
<dbReference type="AlphaFoldDB" id="A0A178W1T9"/>
<keyword evidence="6 8" id="KW-0539">Nucleus</keyword>
<evidence type="ECO:0000313" key="11">
    <source>
        <dbReference type="Proteomes" id="UP000078284"/>
    </source>
</evidence>
<evidence type="ECO:0000256" key="5">
    <source>
        <dbReference type="ARBA" id="ARBA00023163"/>
    </source>
</evidence>
<keyword evidence="7 8" id="KW-0927">Auxin signaling pathway</keyword>
<dbReference type="ExpressionAtlas" id="A0A178W1T9">
    <property type="expression patterns" value="baseline and differential"/>
</dbReference>
<accession>A0A178W1T9</accession>
<dbReference type="PANTHER" id="PTHR31734">
    <property type="entry name" value="AUXIN-RESPONSIVE PROTEIN IAA17"/>
    <property type="match status" value="1"/>
</dbReference>
<evidence type="ECO:0000259" key="9">
    <source>
        <dbReference type="PROSITE" id="PS51745"/>
    </source>
</evidence>
<dbReference type="EMBL" id="LUHQ01000001">
    <property type="protein sequence ID" value="OAP12479.1"/>
    <property type="molecule type" value="Genomic_DNA"/>
</dbReference>
<comment type="similarity">
    <text evidence="2 8">Belongs to the Aux/IAA family.</text>
</comment>
<evidence type="ECO:0000256" key="2">
    <source>
        <dbReference type="ARBA" id="ARBA00006728"/>
    </source>
</evidence>
<dbReference type="InterPro" id="IPR033389">
    <property type="entry name" value="AUX/IAA_dom"/>
</dbReference>
<name>A0A178W1T9_ARATH</name>
<organism evidence="10 11">
    <name type="scientific">Arabidopsis thaliana</name>
    <name type="common">Mouse-ear cress</name>
    <dbReference type="NCBI Taxonomy" id="3702"/>
    <lineage>
        <taxon>Eukaryota</taxon>
        <taxon>Viridiplantae</taxon>
        <taxon>Streptophyta</taxon>
        <taxon>Embryophyta</taxon>
        <taxon>Tracheophyta</taxon>
        <taxon>Spermatophyta</taxon>
        <taxon>Magnoliopsida</taxon>
        <taxon>eudicotyledons</taxon>
        <taxon>Gunneridae</taxon>
        <taxon>Pentapetalae</taxon>
        <taxon>rosids</taxon>
        <taxon>malvids</taxon>
        <taxon>Brassicales</taxon>
        <taxon>Brassicaceae</taxon>
        <taxon>Camelineae</taxon>
        <taxon>Arabidopsis</taxon>
    </lineage>
</organism>
<comment type="caution">
    <text evidence="10">The sequence shown here is derived from an EMBL/GenBank/DDBJ whole genome shotgun (WGS) entry which is preliminary data.</text>
</comment>
<dbReference type="SUPFAM" id="SSF54277">
    <property type="entry name" value="CAD &amp; PB1 domains"/>
    <property type="match status" value="1"/>
</dbReference>
<dbReference type="FunFam" id="3.10.20.90:FF:000473">
    <property type="entry name" value="Auxin-responsive protein"/>
    <property type="match status" value="1"/>
</dbReference>
<protein>
    <recommendedName>
        <fullName evidence="8">Auxin-responsive protein</fullName>
    </recommendedName>
</protein>
<feature type="domain" description="PB1" evidence="9">
    <location>
        <begin position="100"/>
        <end position="188"/>
    </location>
</feature>
<evidence type="ECO:0000256" key="8">
    <source>
        <dbReference type="RuleBase" id="RU004549"/>
    </source>
</evidence>
<dbReference type="GO" id="GO:0006355">
    <property type="term" value="P:regulation of DNA-templated transcription"/>
    <property type="evidence" value="ECO:0007669"/>
    <property type="project" value="InterPro"/>
</dbReference>
<proteinExistence type="inferred from homology"/>
<comment type="subunit">
    <text evidence="8">Homodimers and heterodimers.</text>
</comment>
<dbReference type="PROSITE" id="PS51745">
    <property type="entry name" value="PB1"/>
    <property type="match status" value="1"/>
</dbReference>
<evidence type="ECO:0000256" key="1">
    <source>
        <dbReference type="ARBA" id="ARBA00004123"/>
    </source>
</evidence>